<proteinExistence type="predicted"/>
<keyword evidence="1" id="KW-1133">Transmembrane helix</keyword>
<dbReference type="RefSeq" id="WP_346117703.1">
    <property type="nucleotide sequence ID" value="NZ_BAAAXC010000005.1"/>
</dbReference>
<keyword evidence="3" id="KW-1185">Reference proteome</keyword>
<evidence type="ECO:0000256" key="1">
    <source>
        <dbReference type="SAM" id="Phobius"/>
    </source>
</evidence>
<evidence type="ECO:0000313" key="3">
    <source>
        <dbReference type="Proteomes" id="UP001589646"/>
    </source>
</evidence>
<dbReference type="EMBL" id="JBHMCE010000014">
    <property type="protein sequence ID" value="MFB9532668.1"/>
    <property type="molecule type" value="Genomic_DNA"/>
</dbReference>
<sequence length="84" mass="9118">MRAGSAKLATAYGAMTDDPTSTVLLRHRAVMLALLGGALLAAAFLPALRMPTPAYVRFGARPRHAAAEWRAELVKRYRTVQKVP</sequence>
<accession>A0ABV5QB12</accession>
<comment type="caution">
    <text evidence="2">The sequence shown here is derived from an EMBL/GenBank/DDBJ whole genome shotgun (WGS) entry which is preliminary data.</text>
</comment>
<reference evidence="2 3" key="1">
    <citation type="submission" date="2024-09" db="EMBL/GenBank/DDBJ databases">
        <authorList>
            <person name="Sun Q."/>
            <person name="Mori K."/>
        </authorList>
    </citation>
    <scope>NUCLEOTIDE SEQUENCE [LARGE SCALE GENOMIC DNA]</scope>
    <source>
        <strain evidence="2 3">JCM 3323</strain>
    </source>
</reference>
<protein>
    <submittedName>
        <fullName evidence="2">Uncharacterized protein</fullName>
    </submittedName>
</protein>
<dbReference type="Proteomes" id="UP001589646">
    <property type="component" value="Unassembled WGS sequence"/>
</dbReference>
<keyword evidence="1" id="KW-0472">Membrane</keyword>
<gene>
    <name evidence="2" type="ORF">ACFFRN_39190</name>
</gene>
<evidence type="ECO:0000313" key="2">
    <source>
        <dbReference type="EMBL" id="MFB9532668.1"/>
    </source>
</evidence>
<feature type="transmembrane region" description="Helical" evidence="1">
    <location>
        <begin position="29"/>
        <end position="48"/>
    </location>
</feature>
<keyword evidence="1" id="KW-0812">Transmembrane</keyword>
<name>A0ABV5QB12_9ACTN</name>
<organism evidence="2 3">
    <name type="scientific">Nonomuraea roseola</name>
    <dbReference type="NCBI Taxonomy" id="46179"/>
    <lineage>
        <taxon>Bacteria</taxon>
        <taxon>Bacillati</taxon>
        <taxon>Actinomycetota</taxon>
        <taxon>Actinomycetes</taxon>
        <taxon>Streptosporangiales</taxon>
        <taxon>Streptosporangiaceae</taxon>
        <taxon>Nonomuraea</taxon>
    </lineage>
</organism>